<dbReference type="Pfam" id="PF10294">
    <property type="entry name" value="Methyltransf_16"/>
    <property type="match status" value="1"/>
</dbReference>
<dbReference type="CTD" id="108707536"/>
<evidence type="ECO:0000313" key="3">
    <source>
        <dbReference type="Proteomes" id="UP000186698"/>
    </source>
</evidence>
<dbReference type="CDD" id="cd02440">
    <property type="entry name" value="AdoMet_MTases"/>
    <property type="match status" value="1"/>
</dbReference>
<dbReference type="AlphaFoldDB" id="A0A8J1MAG4"/>
<evidence type="ECO:0000256" key="1">
    <source>
        <dbReference type="ARBA" id="ARBA00022603"/>
    </source>
</evidence>
<name>A0A8J1MAG4_XENLA</name>
<accession>A0A8J1MAG4</accession>
<sequence length="323" mass="36865">MMKGSMITYNGCSILRTLRTKKDLTYFPIVWFNEMTGLLEAHPSALAMDAECLECMSCMQPVLSAAEEESCREGDDEIVDNETGGLQQDQLPETLQLWGDEKDIICDFEPPLKPKAWAPIIYDCFDKEQYWYAGYQITIQESIEEYAGVVWHAAKALCHYLEENREELNLKNKKVLEIGSGTGLVSIVACMLGAEVTATDLPNSLGNLRYNLSRNTKGRGLHNPEVRELMWGQDLEANFPKSSCLYDYILAADVVYHHKYLDELLETMKHLCQPGTELIWANKFRFNTDYDFLSRFNTLFETELLAEVPDLEVKIFKAKHKAG</sequence>
<protein>
    <submittedName>
        <fullName evidence="4">Protein-lysine methyltransferase METTL21C isoform X1</fullName>
    </submittedName>
</protein>
<dbReference type="PANTHER" id="PTHR14614:SF13">
    <property type="entry name" value="PROTEIN-LYSINE METHYLTRANSFERASE METTL21C"/>
    <property type="match status" value="1"/>
</dbReference>
<dbReference type="GO" id="GO:0032259">
    <property type="term" value="P:methylation"/>
    <property type="evidence" value="ECO:0007669"/>
    <property type="project" value="UniProtKB-KW"/>
</dbReference>
<dbReference type="SUPFAM" id="SSF53335">
    <property type="entry name" value="S-adenosyl-L-methionine-dependent methyltransferases"/>
    <property type="match status" value="1"/>
</dbReference>
<proteinExistence type="predicted"/>
<dbReference type="GeneID" id="108707536"/>
<dbReference type="InterPro" id="IPR019410">
    <property type="entry name" value="Methyltransf_16"/>
</dbReference>
<evidence type="ECO:0000313" key="4">
    <source>
        <dbReference type="RefSeq" id="XP_041438336.1"/>
    </source>
</evidence>
<keyword evidence="2" id="KW-0949">S-adenosyl-L-methionine</keyword>
<keyword evidence="3" id="KW-1185">Reference proteome</keyword>
<dbReference type="PANTHER" id="PTHR14614">
    <property type="entry name" value="HEPATOCELLULAR CARCINOMA-ASSOCIATED ANTIGEN"/>
    <property type="match status" value="1"/>
</dbReference>
<evidence type="ECO:0000256" key="2">
    <source>
        <dbReference type="ARBA" id="ARBA00022691"/>
    </source>
</evidence>
<reference evidence="4" key="1">
    <citation type="submission" date="2025-08" db="UniProtKB">
        <authorList>
            <consortium name="RefSeq"/>
        </authorList>
    </citation>
    <scope>IDENTIFICATION</scope>
    <source>
        <strain evidence="4">J_2021</strain>
        <tissue evidence="4">Erythrocytes</tissue>
    </source>
</reference>
<dbReference type="InterPro" id="IPR029063">
    <property type="entry name" value="SAM-dependent_MTases_sf"/>
</dbReference>
<dbReference type="GO" id="GO:0008276">
    <property type="term" value="F:protein methyltransferase activity"/>
    <property type="evidence" value="ECO:0000318"/>
    <property type="project" value="GO_Central"/>
</dbReference>
<dbReference type="RefSeq" id="XP_041438336.1">
    <property type="nucleotide sequence ID" value="XM_041582402.1"/>
</dbReference>
<dbReference type="OrthoDB" id="413520at2759"/>
<organism evidence="3 4">
    <name type="scientific">Xenopus laevis</name>
    <name type="common">African clawed frog</name>
    <dbReference type="NCBI Taxonomy" id="8355"/>
    <lineage>
        <taxon>Eukaryota</taxon>
        <taxon>Metazoa</taxon>
        <taxon>Chordata</taxon>
        <taxon>Craniata</taxon>
        <taxon>Vertebrata</taxon>
        <taxon>Euteleostomi</taxon>
        <taxon>Amphibia</taxon>
        <taxon>Batrachia</taxon>
        <taxon>Anura</taxon>
        <taxon>Pipoidea</taxon>
        <taxon>Pipidae</taxon>
        <taxon>Xenopodinae</taxon>
        <taxon>Xenopus</taxon>
        <taxon>Xenopus</taxon>
    </lineage>
</organism>
<keyword evidence="1 4" id="KW-0808">Transferase</keyword>
<dbReference type="Proteomes" id="UP000186698">
    <property type="component" value="Chromosome 2L"/>
</dbReference>
<dbReference type="Gene3D" id="3.40.50.150">
    <property type="entry name" value="Vaccinia Virus protein VP39"/>
    <property type="match status" value="1"/>
</dbReference>
<gene>
    <name evidence="4" type="primary">mettl21c.L</name>
</gene>
<keyword evidence="1 4" id="KW-0489">Methyltransferase</keyword>